<dbReference type="AlphaFoldDB" id="A0A0A8X2F0"/>
<dbReference type="Pfam" id="PF07729">
    <property type="entry name" value="FCD"/>
    <property type="match status" value="1"/>
</dbReference>
<keyword evidence="3" id="KW-0804">Transcription</keyword>
<dbReference type="RefSeq" id="WP_041965077.1">
    <property type="nucleotide sequence ID" value="NZ_BASE01000028.1"/>
</dbReference>
<dbReference type="GO" id="GO:0003677">
    <property type="term" value="F:DNA binding"/>
    <property type="evidence" value="ECO:0007669"/>
    <property type="project" value="UniProtKB-KW"/>
</dbReference>
<reference evidence="5 6" key="1">
    <citation type="submission" date="2013-06" db="EMBL/GenBank/DDBJ databases">
        <title>Whole genome shotgun sequence of Bacillus selenatarsenatis SF-1.</title>
        <authorList>
            <person name="Kuroda M."/>
            <person name="Sei K."/>
            <person name="Yamashita M."/>
            <person name="Ike M."/>
        </authorList>
    </citation>
    <scope>NUCLEOTIDE SEQUENCE [LARGE SCALE GENOMIC DNA]</scope>
    <source>
        <strain evidence="5 6">SF-1</strain>
    </source>
</reference>
<keyword evidence="1" id="KW-0805">Transcription regulation</keyword>
<dbReference type="STRING" id="1321606.SAMD00020551_1350"/>
<dbReference type="SUPFAM" id="SSF48008">
    <property type="entry name" value="GntR ligand-binding domain-like"/>
    <property type="match status" value="1"/>
</dbReference>
<dbReference type="PROSITE" id="PS50949">
    <property type="entry name" value="HTH_GNTR"/>
    <property type="match status" value="1"/>
</dbReference>
<dbReference type="CDD" id="cd07377">
    <property type="entry name" value="WHTH_GntR"/>
    <property type="match status" value="1"/>
</dbReference>
<sequence>MQLNHENLSDHVAKIIRKMILNGSLKPGEKVNQAQLAESLNISRGPIREALRLLQNEGLIKHETNKGTHVTTLSSQDAYEIYTLRALLEAKAASLAIPNLLDKDFSRLELLLEEFQNAMDERDLETEARCDIDFHRLIVSASRHKRLIHMHQQLDTQVGAMFLTVANKLPARAALVVENHRKLLEALKAKDTDRVSREFSDHYVHALNELKEVKGLLTI</sequence>
<organism evidence="5 6">
    <name type="scientific">Mesobacillus selenatarsenatis (strain DSM 18680 / JCM 14380 / FERM P-15431 / SF-1)</name>
    <dbReference type="NCBI Taxonomy" id="1321606"/>
    <lineage>
        <taxon>Bacteria</taxon>
        <taxon>Bacillati</taxon>
        <taxon>Bacillota</taxon>
        <taxon>Bacilli</taxon>
        <taxon>Bacillales</taxon>
        <taxon>Bacillaceae</taxon>
        <taxon>Mesobacillus</taxon>
    </lineage>
</organism>
<evidence type="ECO:0000313" key="5">
    <source>
        <dbReference type="EMBL" id="GAM13212.1"/>
    </source>
</evidence>
<dbReference type="Gene3D" id="1.20.120.530">
    <property type="entry name" value="GntR ligand-binding domain-like"/>
    <property type="match status" value="1"/>
</dbReference>
<dbReference type="InterPro" id="IPR036390">
    <property type="entry name" value="WH_DNA-bd_sf"/>
</dbReference>
<dbReference type="Gene3D" id="1.10.10.10">
    <property type="entry name" value="Winged helix-like DNA-binding domain superfamily/Winged helix DNA-binding domain"/>
    <property type="match status" value="1"/>
</dbReference>
<evidence type="ECO:0000256" key="3">
    <source>
        <dbReference type="ARBA" id="ARBA00023163"/>
    </source>
</evidence>
<dbReference type="EMBL" id="BASE01000028">
    <property type="protein sequence ID" value="GAM13212.1"/>
    <property type="molecule type" value="Genomic_DNA"/>
</dbReference>
<dbReference type="SUPFAM" id="SSF46785">
    <property type="entry name" value="Winged helix' DNA-binding domain"/>
    <property type="match status" value="1"/>
</dbReference>
<dbReference type="InterPro" id="IPR008920">
    <property type="entry name" value="TF_FadR/GntR_C"/>
</dbReference>
<dbReference type="SMART" id="SM00895">
    <property type="entry name" value="FCD"/>
    <property type="match status" value="1"/>
</dbReference>
<dbReference type="GO" id="GO:0003700">
    <property type="term" value="F:DNA-binding transcription factor activity"/>
    <property type="evidence" value="ECO:0007669"/>
    <property type="project" value="InterPro"/>
</dbReference>
<dbReference type="SMART" id="SM00345">
    <property type="entry name" value="HTH_GNTR"/>
    <property type="match status" value="1"/>
</dbReference>
<dbReference type="Proteomes" id="UP000031014">
    <property type="component" value="Unassembled WGS sequence"/>
</dbReference>
<dbReference type="OrthoDB" id="2592645at2"/>
<dbReference type="InterPro" id="IPR011711">
    <property type="entry name" value="GntR_C"/>
</dbReference>
<keyword evidence="6" id="KW-1185">Reference proteome</keyword>
<evidence type="ECO:0000256" key="1">
    <source>
        <dbReference type="ARBA" id="ARBA00023015"/>
    </source>
</evidence>
<dbReference type="InterPro" id="IPR000524">
    <property type="entry name" value="Tscrpt_reg_HTH_GntR"/>
</dbReference>
<accession>A0A0A8X2F0</accession>
<evidence type="ECO:0000313" key="6">
    <source>
        <dbReference type="Proteomes" id="UP000031014"/>
    </source>
</evidence>
<name>A0A0A8X2F0_MESS1</name>
<dbReference type="InterPro" id="IPR036388">
    <property type="entry name" value="WH-like_DNA-bd_sf"/>
</dbReference>
<protein>
    <submittedName>
        <fullName evidence="5">Transcriptional regulator, GntR family</fullName>
    </submittedName>
</protein>
<dbReference type="PRINTS" id="PR00035">
    <property type="entry name" value="HTHGNTR"/>
</dbReference>
<evidence type="ECO:0000256" key="2">
    <source>
        <dbReference type="ARBA" id="ARBA00023125"/>
    </source>
</evidence>
<evidence type="ECO:0000259" key="4">
    <source>
        <dbReference type="PROSITE" id="PS50949"/>
    </source>
</evidence>
<keyword evidence="2" id="KW-0238">DNA-binding</keyword>
<dbReference type="Pfam" id="PF00392">
    <property type="entry name" value="GntR"/>
    <property type="match status" value="1"/>
</dbReference>
<dbReference type="PANTHER" id="PTHR43537">
    <property type="entry name" value="TRANSCRIPTIONAL REGULATOR, GNTR FAMILY"/>
    <property type="match status" value="1"/>
</dbReference>
<proteinExistence type="predicted"/>
<feature type="domain" description="HTH gntR-type" evidence="4">
    <location>
        <begin position="6"/>
        <end position="73"/>
    </location>
</feature>
<dbReference type="PANTHER" id="PTHR43537:SF24">
    <property type="entry name" value="GLUCONATE OPERON TRANSCRIPTIONAL REPRESSOR"/>
    <property type="match status" value="1"/>
</dbReference>
<gene>
    <name evidence="5" type="ORF">SAMD00020551_1350</name>
</gene>
<comment type="caution">
    <text evidence="5">The sequence shown here is derived from an EMBL/GenBank/DDBJ whole genome shotgun (WGS) entry which is preliminary data.</text>
</comment>